<reference evidence="3 4" key="1">
    <citation type="submission" date="2020-11" db="EMBL/GenBank/DDBJ databases">
        <title>Kefir isolates.</title>
        <authorList>
            <person name="Marcisauskas S."/>
            <person name="Kim Y."/>
            <person name="Blasche S."/>
        </authorList>
    </citation>
    <scope>NUCLEOTIDE SEQUENCE [LARGE SCALE GENOMIC DNA]</scope>
    <source>
        <strain evidence="3 4">KR</strain>
    </source>
</reference>
<dbReference type="GO" id="GO:0043161">
    <property type="term" value="P:proteasome-mediated ubiquitin-dependent protein catabolic process"/>
    <property type="evidence" value="ECO:0007669"/>
    <property type="project" value="TreeGrafter"/>
</dbReference>
<dbReference type="PANTHER" id="PTHR14534">
    <property type="entry name" value="VACUOLAR IMPORT AND DEGRADATION PROTEIN 24"/>
    <property type="match status" value="1"/>
</dbReference>
<feature type="region of interest" description="Disordered" evidence="2">
    <location>
        <begin position="431"/>
        <end position="455"/>
    </location>
</feature>
<feature type="compositionally biased region" description="Low complexity" evidence="2">
    <location>
        <begin position="325"/>
        <end position="344"/>
    </location>
</feature>
<dbReference type="Proteomes" id="UP000777482">
    <property type="component" value="Unassembled WGS sequence"/>
</dbReference>
<dbReference type="GO" id="GO:0045721">
    <property type="term" value="P:negative regulation of gluconeogenesis"/>
    <property type="evidence" value="ECO:0007669"/>
    <property type="project" value="TreeGrafter"/>
</dbReference>
<evidence type="ECO:0008006" key="5">
    <source>
        <dbReference type="Google" id="ProtNLM"/>
    </source>
</evidence>
<dbReference type="GO" id="GO:0006623">
    <property type="term" value="P:protein targeting to vacuole"/>
    <property type="evidence" value="ECO:0007669"/>
    <property type="project" value="TreeGrafter"/>
</dbReference>
<keyword evidence="4" id="KW-1185">Reference proteome</keyword>
<gene>
    <name evidence="3" type="ORF">C6P46_004363</name>
</gene>
<dbReference type="GO" id="GO:0005773">
    <property type="term" value="C:vacuole"/>
    <property type="evidence" value="ECO:0007669"/>
    <property type="project" value="GOC"/>
</dbReference>
<feature type="compositionally biased region" description="Pro residues" evidence="2">
    <location>
        <begin position="284"/>
        <end position="295"/>
    </location>
</feature>
<evidence type="ECO:0000313" key="4">
    <source>
        <dbReference type="Proteomes" id="UP000777482"/>
    </source>
</evidence>
<dbReference type="OrthoDB" id="62at2759"/>
<dbReference type="Pfam" id="PF09783">
    <property type="entry name" value="Vac_ImportDeg"/>
    <property type="match status" value="1"/>
</dbReference>
<comment type="similarity">
    <text evidence="1">Belongs to the GID4/VID24 family.</text>
</comment>
<dbReference type="PANTHER" id="PTHR14534:SF3">
    <property type="entry name" value="GID COMPLEX SUBUNIT 4 HOMOLOG"/>
    <property type="match status" value="1"/>
</dbReference>
<feature type="compositionally biased region" description="Low complexity" evidence="2">
    <location>
        <begin position="432"/>
        <end position="447"/>
    </location>
</feature>
<proteinExistence type="inferred from homology"/>
<protein>
    <recommendedName>
        <fullName evidence="5">Vacuolar import and degradation protein</fullName>
    </recommendedName>
</protein>
<feature type="compositionally biased region" description="Low complexity" evidence="2">
    <location>
        <begin position="240"/>
        <end position="259"/>
    </location>
</feature>
<dbReference type="AlphaFoldDB" id="A0A9P7B9S1"/>
<comment type="caution">
    <text evidence="3">The sequence shown here is derived from an EMBL/GenBank/DDBJ whole genome shotgun (WGS) entry which is preliminary data.</text>
</comment>
<feature type="region of interest" description="Disordered" evidence="2">
    <location>
        <begin position="280"/>
        <end position="371"/>
    </location>
</feature>
<feature type="region of interest" description="Disordered" evidence="2">
    <location>
        <begin position="205"/>
        <end position="259"/>
    </location>
</feature>
<organism evidence="3 4">
    <name type="scientific">Rhodotorula mucilaginosa</name>
    <name type="common">Yeast</name>
    <name type="synonym">Rhodotorula rubra</name>
    <dbReference type="NCBI Taxonomy" id="5537"/>
    <lineage>
        <taxon>Eukaryota</taxon>
        <taxon>Fungi</taxon>
        <taxon>Dikarya</taxon>
        <taxon>Basidiomycota</taxon>
        <taxon>Pucciniomycotina</taxon>
        <taxon>Microbotryomycetes</taxon>
        <taxon>Sporidiobolales</taxon>
        <taxon>Sporidiobolaceae</taxon>
        <taxon>Rhodotorula</taxon>
    </lineage>
</organism>
<dbReference type="EMBL" id="PUHQ01000004">
    <property type="protein sequence ID" value="KAG0666696.1"/>
    <property type="molecule type" value="Genomic_DNA"/>
</dbReference>
<evidence type="ECO:0000256" key="2">
    <source>
        <dbReference type="SAM" id="MobiDB-lite"/>
    </source>
</evidence>
<name>A0A9P7B9S1_RHOMI</name>
<dbReference type="GO" id="GO:0034657">
    <property type="term" value="C:GID complex"/>
    <property type="evidence" value="ECO:0007669"/>
    <property type="project" value="TreeGrafter"/>
</dbReference>
<dbReference type="GO" id="GO:0007039">
    <property type="term" value="P:protein catabolic process in the vacuole"/>
    <property type="evidence" value="ECO:0007669"/>
    <property type="project" value="TreeGrafter"/>
</dbReference>
<dbReference type="InterPro" id="IPR018618">
    <property type="entry name" value="GID4/10-like"/>
</dbReference>
<evidence type="ECO:0000256" key="1">
    <source>
        <dbReference type="ARBA" id="ARBA00061469"/>
    </source>
</evidence>
<evidence type="ECO:0000313" key="3">
    <source>
        <dbReference type="EMBL" id="KAG0666696.1"/>
    </source>
</evidence>
<feature type="compositionally biased region" description="Polar residues" evidence="2">
    <location>
        <begin position="1"/>
        <end position="12"/>
    </location>
</feature>
<sequence>MNSTGAAGSSATLPREQPQPRVMEEALRVEPAFSSLPATHQAARGPLHSGSTWVGVQRSGRNSYEVTVKFDEVDLVASKVCGTLEIKGLTPELDSLVTFFEGEIVGEVGSPGFRTGRFGATEFDDLKHWRRFPAFTRNRLERSLIKPELNLRTAKNKPYVFLRLKERFVVNHRIEAIHGASYAGFYYCCLDCEPSIVPLDSPSLSVQRGISPPSRQPLPARGRRESSVGSRGRPEPSLLAQTRPPTATRTPSQPRLSPPQVVVNLPAVVAALPPPTVGTFAPPLTAPTPSRPVPPRRTSSGSVSYAAAVRGEALPSSPTSVPELSTSLSSAASPSSSSSTMGSPSTPPAPPVIEVSEPSRPASTDLPTPKVEYPEPAFSIFAPLDSSAPSLPPVWQAVAAGPFSPSYNAAHYGQPAGPSTSPTDEEWPVPIPSSTTTSTTAAAATQVTPPPRPPAALRRMSSDVANVLAKAQMMHAGLEMGRRGRSGLAGVRPSRAFRFEGEGRDVYAANDDEEEDCCSDEEAGFDDRGLRSWTEATISGFYFHHSASPYQELSLRYVPSHRGGSAEYSFR</sequence>
<accession>A0A9P7B9S1</accession>
<feature type="region of interest" description="Disordered" evidence="2">
    <location>
        <begin position="1"/>
        <end position="20"/>
    </location>
</feature>